<dbReference type="Gene3D" id="3.90.930.40">
    <property type="match status" value="1"/>
</dbReference>
<dbReference type="EC" id="1.14.11.-" evidence="3"/>
<comment type="cofactor">
    <cofactor evidence="3">
        <name>Fe(2+)</name>
        <dbReference type="ChEBI" id="CHEBI:29033"/>
    </cofactor>
    <text evidence="3">Binds 1 Fe(2+) ion per subunit.</text>
</comment>
<keyword evidence="3" id="KW-0804">Transcription</keyword>
<dbReference type="PANTHER" id="PTHR13096">
    <property type="entry name" value="MINA53 MYC INDUCED NUCLEAR ANTIGEN"/>
    <property type="match status" value="1"/>
</dbReference>
<evidence type="ECO:0000259" key="5">
    <source>
        <dbReference type="PROSITE" id="PS51184"/>
    </source>
</evidence>
<keyword evidence="3" id="KW-0560">Oxidoreductase</keyword>
<dbReference type="InterPro" id="IPR039994">
    <property type="entry name" value="NO66-like"/>
</dbReference>
<feature type="domain" description="JmjC" evidence="5">
    <location>
        <begin position="155"/>
        <end position="291"/>
    </location>
</feature>
<evidence type="ECO:0000256" key="2">
    <source>
        <dbReference type="ARBA" id="ARBA00023004"/>
    </source>
</evidence>
<feature type="region of interest" description="Disordered" evidence="4">
    <location>
        <begin position="432"/>
        <end position="475"/>
    </location>
</feature>
<keyword evidence="1 3" id="KW-0479">Metal-binding</keyword>
<comment type="subcellular location">
    <subcellularLocation>
        <location evidence="3">Nucleus</location>
    </subcellularLocation>
</comment>
<dbReference type="OMA" id="IRREMVY"/>
<dbReference type="PANTHER" id="PTHR13096:SF8">
    <property type="entry name" value="RIBOSOMAL OXYGENASE 1"/>
    <property type="match status" value="1"/>
</dbReference>
<organism evidence="6 7">
    <name type="scientific">Hyaloperonospora arabidopsidis (strain Emoy2)</name>
    <name type="common">Downy mildew agent</name>
    <name type="synonym">Peronospora arabidopsidis</name>
    <dbReference type="NCBI Taxonomy" id="559515"/>
    <lineage>
        <taxon>Eukaryota</taxon>
        <taxon>Sar</taxon>
        <taxon>Stramenopiles</taxon>
        <taxon>Oomycota</taxon>
        <taxon>Peronosporomycetes</taxon>
        <taxon>Peronosporales</taxon>
        <taxon>Peronosporaceae</taxon>
        <taxon>Hyaloperonospora</taxon>
    </lineage>
</organism>
<feature type="compositionally biased region" description="Acidic residues" evidence="4">
    <location>
        <begin position="432"/>
        <end position="444"/>
    </location>
</feature>
<feature type="compositionally biased region" description="Basic and acidic residues" evidence="4">
    <location>
        <begin position="22"/>
        <end position="36"/>
    </location>
</feature>
<evidence type="ECO:0000313" key="6">
    <source>
        <dbReference type="EnsemblProtists" id="HpaP801990"/>
    </source>
</evidence>
<dbReference type="VEuPathDB" id="FungiDB:HpaG801990"/>
<dbReference type="SUPFAM" id="SSF51197">
    <property type="entry name" value="Clavaminate synthase-like"/>
    <property type="match status" value="1"/>
</dbReference>
<dbReference type="GO" id="GO:0032453">
    <property type="term" value="F:histone H3K4 demethylase activity"/>
    <property type="evidence" value="ECO:0007669"/>
    <property type="project" value="TreeGrafter"/>
</dbReference>
<dbReference type="GO" id="GO:0051864">
    <property type="term" value="F:histone H3K36 demethylase activity"/>
    <property type="evidence" value="ECO:0007669"/>
    <property type="project" value="TreeGrafter"/>
</dbReference>
<keyword evidence="3" id="KW-0805">Transcription regulation</keyword>
<feature type="compositionally biased region" description="Basic residues" evidence="4">
    <location>
        <begin position="1"/>
        <end position="12"/>
    </location>
</feature>
<dbReference type="InParanoid" id="M4B6T9"/>
<comment type="similarity">
    <text evidence="3">Belongs to the ROX family.</text>
</comment>
<dbReference type="EnsemblProtists" id="HpaT801990">
    <property type="protein sequence ID" value="HpaP801990"/>
    <property type="gene ID" value="HpaG801990"/>
</dbReference>
<dbReference type="GO" id="GO:0005506">
    <property type="term" value="F:iron ion binding"/>
    <property type="evidence" value="ECO:0007669"/>
    <property type="project" value="UniProtKB-UniRule"/>
</dbReference>
<feature type="region of interest" description="Disordered" evidence="4">
    <location>
        <begin position="1"/>
        <end position="45"/>
    </location>
</feature>
<dbReference type="HOGENOM" id="CLU_013645_0_1_1"/>
<name>M4B6T9_HYAAE</name>
<dbReference type="EMBL" id="JH598637">
    <property type="status" value="NOT_ANNOTATED_CDS"/>
    <property type="molecule type" value="Genomic_DNA"/>
</dbReference>
<keyword evidence="3" id="KW-0223">Dioxygenase</keyword>
<dbReference type="PROSITE" id="PS51184">
    <property type="entry name" value="JMJC"/>
    <property type="match status" value="1"/>
</dbReference>
<accession>M4B6T9</accession>
<protein>
    <recommendedName>
        <fullName evidence="3">Bifunctional lysine-specific demethylase and histidyl-hydroxylase</fullName>
        <ecNumber evidence="3">1.14.11.-</ecNumber>
    </recommendedName>
</protein>
<dbReference type="Gene3D" id="2.60.120.650">
    <property type="entry name" value="Cupin"/>
    <property type="match status" value="1"/>
</dbReference>
<feature type="compositionally biased region" description="Acidic residues" evidence="4">
    <location>
        <begin position="451"/>
        <end position="464"/>
    </location>
</feature>
<dbReference type="Proteomes" id="UP000011713">
    <property type="component" value="Unassembled WGS sequence"/>
</dbReference>
<sequence>MSRTKKSARHAKRSADSAVVGPEKKQRKEGATKTRPDGGVTVEQGSLQWAENTLTKLLGDMSLDTFQSEYFEKKPLHVCRKDKGELFADSLFSRKQMLEVMAKELQNMKFGNDLTVCRYVNCERENFDGEDSNGNATSQEVDLLLDRGFSCQFYQPQRYVDGLYEINAAFEEVFGGLAGASAYLTPANSQALAPHYDDVEVFVLQTQGRKRWQLYRPLVELAGEHSSDLAVDKIGEPWMQLTVEEGDVLYFPRGVIHQAYTDEEEFSTHVTISVYQHNTWANFLEVALPRVIRQAFDSDVEYRKGLPVRYLSYMGTQFLPDLAQAKEFTATCKKLVVQLAAHVGEKDLQEAADEAALDVLTNRLPPPGTKTNDAAGLSPLDKNVSIRFKNRSHIRLSMGEDEMKEAFVAVYYSQHNCRRHHMGFCTCDGGKEDEENCDAEEGDAESSNADADQDEHGDSEEENDPSAGLGQMSAQPKSVVFPGELAPALMKLYSSSASNRHGALIDELVEATSDETAVRGMLLRLWSEGLVDIFMQSQSTTKRR</sequence>
<dbReference type="InterPro" id="IPR003347">
    <property type="entry name" value="JmjC_dom"/>
</dbReference>
<evidence type="ECO:0000256" key="4">
    <source>
        <dbReference type="SAM" id="MobiDB-lite"/>
    </source>
</evidence>
<comment type="function">
    <text evidence="3">Oxygenase that can act as both a histone lysine demethylase and a ribosomal histidine hydroxylase.</text>
</comment>
<dbReference type="Gene3D" id="1.10.10.1500">
    <property type="entry name" value="JmjC domain-containing ribosomal oxygenase (ROX), dimer domain"/>
    <property type="match status" value="1"/>
</dbReference>
<evidence type="ECO:0000256" key="3">
    <source>
        <dbReference type="RuleBase" id="RU366061"/>
    </source>
</evidence>
<reference evidence="6" key="2">
    <citation type="submission" date="2015-06" db="UniProtKB">
        <authorList>
            <consortium name="EnsemblProtists"/>
        </authorList>
    </citation>
    <scope>IDENTIFICATION</scope>
    <source>
        <strain evidence="6">Emoy2</strain>
    </source>
</reference>
<evidence type="ECO:0000313" key="7">
    <source>
        <dbReference type="Proteomes" id="UP000011713"/>
    </source>
</evidence>
<keyword evidence="3" id="KW-0539">Nucleus</keyword>
<dbReference type="GO" id="GO:0005730">
    <property type="term" value="C:nucleolus"/>
    <property type="evidence" value="ECO:0007669"/>
    <property type="project" value="TreeGrafter"/>
</dbReference>
<reference evidence="7" key="1">
    <citation type="journal article" date="2010" name="Science">
        <title>Signatures of adaptation to obligate biotrophy in the Hyaloperonospora arabidopsidis genome.</title>
        <authorList>
            <person name="Baxter L."/>
            <person name="Tripathy S."/>
            <person name="Ishaque N."/>
            <person name="Boot N."/>
            <person name="Cabral A."/>
            <person name="Kemen E."/>
            <person name="Thines M."/>
            <person name="Ah-Fong A."/>
            <person name="Anderson R."/>
            <person name="Badejoko W."/>
            <person name="Bittner-Eddy P."/>
            <person name="Boore J.L."/>
            <person name="Chibucos M.C."/>
            <person name="Coates M."/>
            <person name="Dehal P."/>
            <person name="Delehaunty K."/>
            <person name="Dong S."/>
            <person name="Downton P."/>
            <person name="Dumas B."/>
            <person name="Fabro G."/>
            <person name="Fronick C."/>
            <person name="Fuerstenberg S.I."/>
            <person name="Fulton L."/>
            <person name="Gaulin E."/>
            <person name="Govers F."/>
            <person name="Hughes L."/>
            <person name="Humphray S."/>
            <person name="Jiang R.H."/>
            <person name="Judelson H."/>
            <person name="Kamoun S."/>
            <person name="Kyung K."/>
            <person name="Meijer H."/>
            <person name="Minx P."/>
            <person name="Morris P."/>
            <person name="Nelson J."/>
            <person name="Phuntumart V."/>
            <person name="Qutob D."/>
            <person name="Rehmany A."/>
            <person name="Rougon-Cardoso A."/>
            <person name="Ryden P."/>
            <person name="Torto-Alalibo T."/>
            <person name="Studholme D."/>
            <person name="Wang Y."/>
            <person name="Win J."/>
            <person name="Wood J."/>
            <person name="Clifton S.W."/>
            <person name="Rogers J."/>
            <person name="Van den Ackerveken G."/>
            <person name="Jones J.D."/>
            <person name="McDowell J.M."/>
            <person name="Beynon J."/>
            <person name="Tyler B.M."/>
        </authorList>
    </citation>
    <scope>NUCLEOTIDE SEQUENCE [LARGE SCALE GENOMIC DNA]</scope>
    <source>
        <strain evidence="7">Emoy2</strain>
    </source>
</reference>
<dbReference type="Pfam" id="PF08007">
    <property type="entry name" value="JmjC_2"/>
    <property type="match status" value="1"/>
</dbReference>
<dbReference type="STRING" id="559515.M4B6T9"/>
<keyword evidence="7" id="KW-1185">Reference proteome</keyword>
<dbReference type="eggNOG" id="KOG3706">
    <property type="taxonomic scope" value="Eukaryota"/>
</dbReference>
<proteinExistence type="inferred from homology"/>
<keyword evidence="2 3" id="KW-0408">Iron</keyword>
<evidence type="ECO:0000256" key="1">
    <source>
        <dbReference type="ARBA" id="ARBA00022723"/>
    </source>
</evidence>
<dbReference type="AlphaFoldDB" id="M4B6T9"/>